<evidence type="ECO:0000313" key="1">
    <source>
        <dbReference type="EMBL" id="BBH54155.1"/>
    </source>
</evidence>
<sequence>MKKVLNDEQTKYYAKRITHFLKGFRNRSQYTTQNIADILEMSLSNYRKLEIEGYPEDCKFINAIETLCAFGSLDNMTLHEFAYYLDNPNKFLYTEIKNNLSPNVRNLYGWEKILLENLHALDLDTRTEYMQEFMSDKNDSSHFVRIVKISLLLHSIIIEKVGKDNLKLFDALLEFVFTKSKNKNQHRIESAIKLLSKFFKYNEQH</sequence>
<name>A0A4P2VX04_FLUSA</name>
<proteinExistence type="predicted"/>
<evidence type="ECO:0000313" key="2">
    <source>
        <dbReference type="Proteomes" id="UP000291236"/>
    </source>
</evidence>
<gene>
    <name evidence="1" type="ORF">JCM31447_26130</name>
</gene>
<dbReference type="RefSeq" id="WP_130611370.1">
    <property type="nucleotide sequence ID" value="NZ_AP019368.1"/>
</dbReference>
<dbReference type="Proteomes" id="UP000291236">
    <property type="component" value="Chromosome"/>
</dbReference>
<dbReference type="AlphaFoldDB" id="A0A4P2VX04"/>
<accession>A0A4P2VX04</accession>
<organism evidence="1 2">
    <name type="scientific">Fluviispira sanaruensis</name>
    <dbReference type="NCBI Taxonomy" id="2493639"/>
    <lineage>
        <taxon>Bacteria</taxon>
        <taxon>Pseudomonadati</taxon>
        <taxon>Bdellovibrionota</taxon>
        <taxon>Oligoflexia</taxon>
        <taxon>Silvanigrellales</taxon>
        <taxon>Silvanigrellaceae</taxon>
        <taxon>Fluviispira</taxon>
    </lineage>
</organism>
<reference evidence="1 2" key="1">
    <citation type="submission" date="2018-12" db="EMBL/GenBank/DDBJ databases">
        <title>Rubrispira sanarue gen. nov., sp., nov., a member of the order Silvanigrellales, isolated from a brackish lake in Hamamatsu Japan.</title>
        <authorList>
            <person name="Maejima Y."/>
            <person name="Iino T."/>
            <person name="Muraguchi Y."/>
            <person name="Fukuda K."/>
            <person name="Nojiri H."/>
            <person name="Ohkuma M."/>
            <person name="Moriuchi R."/>
            <person name="Dohra H."/>
            <person name="Kimbara K."/>
            <person name="Shintani M."/>
        </authorList>
    </citation>
    <scope>NUCLEOTIDE SEQUENCE [LARGE SCALE GENOMIC DNA]</scope>
    <source>
        <strain evidence="1 2">RF1110005</strain>
    </source>
</reference>
<keyword evidence="2" id="KW-1185">Reference proteome</keyword>
<dbReference type="EMBL" id="AP019368">
    <property type="protein sequence ID" value="BBH54155.1"/>
    <property type="molecule type" value="Genomic_DNA"/>
</dbReference>
<dbReference type="KEGG" id="sbf:JCM31447_26130"/>
<protein>
    <submittedName>
        <fullName evidence="1">Uncharacterized protein</fullName>
    </submittedName>
</protein>